<gene>
    <name evidence="1" type="ORF">PsYK624_064860</name>
</gene>
<keyword evidence="2" id="KW-1185">Reference proteome</keyword>
<comment type="caution">
    <text evidence="1">The sequence shown here is derived from an EMBL/GenBank/DDBJ whole genome shotgun (WGS) entry which is preliminary data.</text>
</comment>
<name>A0A9P3LCL5_9APHY</name>
<evidence type="ECO:0000313" key="2">
    <source>
        <dbReference type="Proteomes" id="UP000703269"/>
    </source>
</evidence>
<reference evidence="1 2" key="1">
    <citation type="submission" date="2021-08" db="EMBL/GenBank/DDBJ databases">
        <title>Draft Genome Sequence of Phanerochaete sordida strain YK-624.</title>
        <authorList>
            <person name="Mori T."/>
            <person name="Dohra H."/>
            <person name="Suzuki T."/>
            <person name="Kawagishi H."/>
            <person name="Hirai H."/>
        </authorList>
    </citation>
    <scope>NUCLEOTIDE SEQUENCE [LARGE SCALE GENOMIC DNA]</scope>
    <source>
        <strain evidence="1 2">YK-624</strain>
    </source>
</reference>
<evidence type="ECO:0000313" key="1">
    <source>
        <dbReference type="EMBL" id="GJE90355.1"/>
    </source>
</evidence>
<dbReference type="OrthoDB" id="10511945at2759"/>
<dbReference type="EMBL" id="BPQB01000016">
    <property type="protein sequence ID" value="GJE90355.1"/>
    <property type="molecule type" value="Genomic_DNA"/>
</dbReference>
<protein>
    <submittedName>
        <fullName evidence="1">Uncharacterized protein</fullName>
    </submittedName>
</protein>
<dbReference type="Proteomes" id="UP000703269">
    <property type="component" value="Unassembled WGS sequence"/>
</dbReference>
<sequence length="186" mass="19178">MVPDAGDVVAVGSPALVAWNASAMPLGSAVISRIDLYHNTTTAMSEYVANLAENVDPRAGAINYTVPDVQPGTYTVVIGGVDGPCSGVFRIEPRWKTPAMPDGGAGWTLGVDGLVGDIPQRPAGASPLQQHSLHARAAHHETGVLSSRPKHSLDNLTVQAPASGPSGANLFHGRQFGGMRLQVAAA</sequence>
<proteinExistence type="predicted"/>
<accession>A0A9P3LCL5</accession>
<dbReference type="AlphaFoldDB" id="A0A9P3LCL5"/>
<organism evidence="1 2">
    <name type="scientific">Phanerochaete sordida</name>
    <dbReference type="NCBI Taxonomy" id="48140"/>
    <lineage>
        <taxon>Eukaryota</taxon>
        <taxon>Fungi</taxon>
        <taxon>Dikarya</taxon>
        <taxon>Basidiomycota</taxon>
        <taxon>Agaricomycotina</taxon>
        <taxon>Agaricomycetes</taxon>
        <taxon>Polyporales</taxon>
        <taxon>Phanerochaetaceae</taxon>
        <taxon>Phanerochaete</taxon>
    </lineage>
</organism>